<keyword evidence="2" id="KW-1185">Reference proteome</keyword>
<proteinExistence type="predicted"/>
<accession>A0A7U2I750</accession>
<evidence type="ECO:0000313" key="1">
    <source>
        <dbReference type="EMBL" id="QRD04279.1"/>
    </source>
</evidence>
<dbReference type="EMBL" id="CP069038">
    <property type="protein sequence ID" value="QRD04279.1"/>
    <property type="molecule type" value="Genomic_DNA"/>
</dbReference>
<dbReference type="Proteomes" id="UP000663193">
    <property type="component" value="Chromosome 16"/>
</dbReference>
<gene>
    <name evidence="1" type="ORF">JI435_130070</name>
</gene>
<evidence type="ECO:0000313" key="2">
    <source>
        <dbReference type="Proteomes" id="UP000663193"/>
    </source>
</evidence>
<sequence length="325" mass="37481">MTASSTAPNLLTLPRELRDHIYGYLVHTIGVEWDGFGKDAVQSVGGSEQVIEPLPGRLMNCPYPHVLRIHPLICEEYHGVCAKKLEVVFDQSLHMRRPLESRYNPLRALQDQVLSHLRHVKIFVRLHARTMSQNLDWRNQLHILRDVAVKAPQLETLRVAVRQQCLSNAPTCQDFEVPAILTSATERLQNASTKPFLPEMPASLGELCLVQRGEGYHLGYASTYRARDQPLHPDLSSTYTIDGQEHVMYHGIRKIGVYTFASKDVNYEKRLWTRKEIISRWPMRKYPKEAIENVAPERAALLLKFPLEHTEWIERRGVHDVRDWS</sequence>
<reference evidence="2" key="1">
    <citation type="journal article" date="2021" name="BMC Genomics">
        <title>Chromosome-level genome assembly and manually-curated proteome of model necrotroph Parastagonospora nodorum Sn15 reveals a genome-wide trove of candidate effector homologs, and redundancy of virulence-related functions within an accessory chromosome.</title>
        <authorList>
            <person name="Bertazzoni S."/>
            <person name="Jones D.A.B."/>
            <person name="Phan H.T."/>
            <person name="Tan K.-C."/>
            <person name="Hane J.K."/>
        </authorList>
    </citation>
    <scope>NUCLEOTIDE SEQUENCE [LARGE SCALE GENOMIC DNA]</scope>
    <source>
        <strain evidence="2">SN15 / ATCC MYA-4574 / FGSC 10173)</strain>
    </source>
</reference>
<protein>
    <submittedName>
        <fullName evidence="1">Uncharacterized protein</fullName>
    </submittedName>
</protein>
<dbReference type="AlphaFoldDB" id="A0A7U2I750"/>
<name>A0A7U2I750_PHANO</name>
<dbReference type="OMA" id="CHEYIES"/>
<dbReference type="VEuPathDB" id="FungiDB:JI435_130070"/>
<dbReference type="OrthoDB" id="3801489at2759"/>
<organism evidence="1 2">
    <name type="scientific">Phaeosphaeria nodorum (strain SN15 / ATCC MYA-4574 / FGSC 10173)</name>
    <name type="common">Glume blotch fungus</name>
    <name type="synonym">Parastagonospora nodorum</name>
    <dbReference type="NCBI Taxonomy" id="321614"/>
    <lineage>
        <taxon>Eukaryota</taxon>
        <taxon>Fungi</taxon>
        <taxon>Dikarya</taxon>
        <taxon>Ascomycota</taxon>
        <taxon>Pezizomycotina</taxon>
        <taxon>Dothideomycetes</taxon>
        <taxon>Pleosporomycetidae</taxon>
        <taxon>Pleosporales</taxon>
        <taxon>Pleosporineae</taxon>
        <taxon>Phaeosphaeriaceae</taxon>
        <taxon>Parastagonospora</taxon>
    </lineage>
</organism>
<dbReference type="KEGG" id="pno:SNOG_13007"/>
<dbReference type="RefSeq" id="XP_001803221.1">
    <property type="nucleotide sequence ID" value="XM_001803169.1"/>
</dbReference>